<accession>Q9PAA8</accession>
<proteinExistence type="predicted"/>
<sequence>MLIKLMVFVSCIAYAAIVSTINAISLIAGLRRFAT</sequence>
<dbReference type="Proteomes" id="UP000000812">
    <property type="component" value="Chromosome"/>
</dbReference>
<dbReference type="KEGG" id="xfa:XF_2610"/>
<evidence type="ECO:0000313" key="3">
    <source>
        <dbReference type="Proteomes" id="UP000000812"/>
    </source>
</evidence>
<evidence type="ECO:0000313" key="2">
    <source>
        <dbReference type="EMBL" id="AAF85407.1"/>
    </source>
</evidence>
<protein>
    <submittedName>
        <fullName evidence="2">Uncharacterized protein</fullName>
    </submittedName>
</protein>
<organism evidence="2 3">
    <name type="scientific">Xylella fastidiosa (strain 9a5c)</name>
    <dbReference type="NCBI Taxonomy" id="160492"/>
    <lineage>
        <taxon>Bacteria</taxon>
        <taxon>Pseudomonadati</taxon>
        <taxon>Pseudomonadota</taxon>
        <taxon>Gammaproteobacteria</taxon>
        <taxon>Lysobacterales</taxon>
        <taxon>Lysobacteraceae</taxon>
        <taxon>Xylella</taxon>
    </lineage>
</organism>
<dbReference type="EMBL" id="AE003849">
    <property type="protein sequence ID" value="AAF85407.1"/>
    <property type="molecule type" value="Genomic_DNA"/>
</dbReference>
<name>Q9PAA8_XYLFA</name>
<keyword evidence="1" id="KW-0472">Membrane</keyword>
<gene>
    <name evidence="2" type="ordered locus">XF_2610</name>
</gene>
<evidence type="ECO:0000256" key="1">
    <source>
        <dbReference type="SAM" id="Phobius"/>
    </source>
</evidence>
<dbReference type="PIR" id="C82535">
    <property type="entry name" value="C82535"/>
</dbReference>
<reference evidence="2 3" key="1">
    <citation type="journal article" date="2000" name="Nature">
        <title>The genome sequence of the plant pathogen Xylella fastidiosa.</title>
        <authorList>
            <person name="Simpson A.J."/>
            <person name="Reinach F.C."/>
            <person name="Arruda P."/>
            <person name="Abreu F.A."/>
            <person name="Acencio M."/>
            <person name="Alvarenga R."/>
            <person name="Alves L.M."/>
            <person name="Araya J.E."/>
            <person name="Baia G.S."/>
            <person name="Baptista C.S."/>
            <person name="Barros M.H."/>
            <person name="Bonaccorsi E.D."/>
            <person name="Bordin S."/>
            <person name="Bove J.M."/>
            <person name="Briones M.R."/>
            <person name="Bueno M.R."/>
            <person name="Camargo A.A."/>
            <person name="Camargo L.E."/>
            <person name="Carraro D.M."/>
            <person name="Carrer H."/>
            <person name="Colauto N.B."/>
            <person name="Colombo C."/>
            <person name="Costa F.F."/>
            <person name="Costa M.C."/>
            <person name="Costa-Neto C.M."/>
            <person name="Coutinho L.L."/>
            <person name="Cristofani M."/>
            <person name="Dias-Neto E."/>
            <person name="Docena C."/>
            <person name="El-Dorry H."/>
            <person name="Facincani A.P."/>
            <person name="Ferreira A.J."/>
            <person name="Ferreira V.C."/>
            <person name="Ferro J.A."/>
            <person name="Fraga J.S."/>
            <person name="Franca S.C."/>
            <person name="Franco M.C."/>
            <person name="Frohme M."/>
            <person name="Furlan L.R."/>
            <person name="Garnier M."/>
            <person name="Goldman G.H."/>
            <person name="Goldman M.H."/>
            <person name="Gomes S.L."/>
            <person name="Gruber A."/>
            <person name="Ho P.L."/>
            <person name="Hoheisel J.D."/>
            <person name="Junqueira M.L."/>
            <person name="Kemper E.L."/>
            <person name="Kitajima J.P."/>
            <person name="Krieger J.E."/>
            <person name="Kuramae E.E."/>
            <person name="Laigret F."/>
            <person name="Lambais M.R."/>
            <person name="Leite L.C."/>
            <person name="Lemos E.G."/>
            <person name="Lemos M.V."/>
            <person name="Lopes S.A."/>
            <person name="Lopes C.R."/>
            <person name="Machado J.A."/>
            <person name="Machado M.A."/>
            <person name="Madeira A.M."/>
            <person name="Madeira H.M."/>
            <person name="Marino C.L."/>
            <person name="Marques M.V."/>
            <person name="Martins E.A."/>
            <person name="Martins E.M."/>
            <person name="Matsukuma A.Y."/>
            <person name="Menck C.F."/>
            <person name="Miracca E.C."/>
            <person name="Miyaki C.Y."/>
            <person name="Monteriro-Vitorello C.B."/>
            <person name="Moon D.H."/>
            <person name="Nagai M.A."/>
            <person name="Nascimento A.L."/>
            <person name="Netto L.E."/>
            <person name="Nhani A.Jr."/>
            <person name="Nobrega F.G."/>
            <person name="Nunes L.R."/>
            <person name="Oliveira M.A."/>
            <person name="de Oliveira M.C."/>
            <person name="de Oliveira R.C."/>
            <person name="Palmieri D.A."/>
            <person name="Paris A."/>
            <person name="Peixoto B.R."/>
            <person name="Pereira G.A."/>
            <person name="Pereira H.A.Jr."/>
            <person name="Pesquero J.B."/>
            <person name="Quaggio R.B."/>
            <person name="Roberto P.G."/>
            <person name="Rodrigues V."/>
            <person name="de M Rosa A.J."/>
            <person name="de Rosa V.E.Jr."/>
            <person name="de Sa R.G."/>
            <person name="Santelli R.V."/>
            <person name="Sawasaki H.E."/>
            <person name="da Silva A.C."/>
            <person name="da Silva A.M."/>
            <person name="da Silva F.R."/>
            <person name="da Silva W.A.Jr."/>
            <person name="da Silveira J.F."/>
            <person name="Silvestri M.L."/>
            <person name="Siqueira W.J."/>
            <person name="de Souza A.A."/>
            <person name="de Souza A.P."/>
            <person name="Terenzi M.F."/>
            <person name="Truffi D."/>
            <person name="Tsai S.M."/>
            <person name="Tsuhako M.H."/>
            <person name="Vallada H."/>
            <person name="Van Sluys M.A."/>
            <person name="Verjovski-Almeida S."/>
            <person name="Vettore A.L."/>
            <person name="Zago M.A."/>
            <person name="Zatz M."/>
            <person name="Meidanis J."/>
            <person name="Setubal J.C."/>
        </authorList>
    </citation>
    <scope>NUCLEOTIDE SEQUENCE [LARGE SCALE GENOMIC DNA]</scope>
    <source>
        <strain evidence="2 3">9a5c</strain>
    </source>
</reference>
<dbReference type="HOGENOM" id="CLU_3368142_0_0_6"/>
<feature type="transmembrane region" description="Helical" evidence="1">
    <location>
        <begin position="6"/>
        <end position="30"/>
    </location>
</feature>
<dbReference type="AlphaFoldDB" id="Q9PAA8"/>
<keyword evidence="1" id="KW-0812">Transmembrane</keyword>
<keyword evidence="1" id="KW-1133">Transmembrane helix</keyword>